<name>A0ABP7JIY6_9PSEU</name>
<feature type="domain" description="Transposase IS110-like N-terminal" evidence="1">
    <location>
        <begin position="1"/>
        <end position="37"/>
    </location>
</feature>
<evidence type="ECO:0000313" key="3">
    <source>
        <dbReference type="Proteomes" id="UP001501624"/>
    </source>
</evidence>
<sequence length="70" mass="7608">MAYLPGLAMRRIADLYPGTAKTDAQDAFIIADAARTCPTPCARSTPVTRPWPSWKCWSGSTTTWPVKPPG</sequence>
<dbReference type="Proteomes" id="UP001501624">
    <property type="component" value="Unassembled WGS sequence"/>
</dbReference>
<evidence type="ECO:0000259" key="1">
    <source>
        <dbReference type="Pfam" id="PF01548"/>
    </source>
</evidence>
<dbReference type="InterPro" id="IPR002525">
    <property type="entry name" value="Transp_IS110-like_N"/>
</dbReference>
<protein>
    <recommendedName>
        <fullName evidence="1">Transposase IS110-like N-terminal domain-containing protein</fullName>
    </recommendedName>
</protein>
<accession>A0ABP7JIY6</accession>
<dbReference type="Pfam" id="PF01548">
    <property type="entry name" value="DEDD_Tnp_IS110"/>
    <property type="match status" value="1"/>
</dbReference>
<comment type="caution">
    <text evidence="2">The sequence shown here is derived from an EMBL/GenBank/DDBJ whole genome shotgun (WGS) entry which is preliminary data.</text>
</comment>
<proteinExistence type="predicted"/>
<gene>
    <name evidence="2" type="ORF">GCM10022380_74200</name>
</gene>
<evidence type="ECO:0000313" key="2">
    <source>
        <dbReference type="EMBL" id="GAA3845216.1"/>
    </source>
</evidence>
<organism evidence="2 3">
    <name type="scientific">Amycolatopsis tucumanensis</name>
    <dbReference type="NCBI Taxonomy" id="401106"/>
    <lineage>
        <taxon>Bacteria</taxon>
        <taxon>Bacillati</taxon>
        <taxon>Actinomycetota</taxon>
        <taxon>Actinomycetes</taxon>
        <taxon>Pseudonocardiales</taxon>
        <taxon>Pseudonocardiaceae</taxon>
        <taxon>Amycolatopsis</taxon>
    </lineage>
</organism>
<keyword evidence="3" id="KW-1185">Reference proteome</keyword>
<reference evidence="3" key="1">
    <citation type="journal article" date="2019" name="Int. J. Syst. Evol. Microbiol.">
        <title>The Global Catalogue of Microorganisms (GCM) 10K type strain sequencing project: providing services to taxonomists for standard genome sequencing and annotation.</title>
        <authorList>
            <consortium name="The Broad Institute Genomics Platform"/>
            <consortium name="The Broad Institute Genome Sequencing Center for Infectious Disease"/>
            <person name="Wu L."/>
            <person name="Ma J."/>
        </authorList>
    </citation>
    <scope>NUCLEOTIDE SEQUENCE [LARGE SCALE GENOMIC DNA]</scope>
    <source>
        <strain evidence="3">JCM 17017</strain>
    </source>
</reference>
<dbReference type="EMBL" id="BAABCM010000015">
    <property type="protein sequence ID" value="GAA3845216.1"/>
    <property type="molecule type" value="Genomic_DNA"/>
</dbReference>